<protein>
    <submittedName>
        <fullName evidence="9">MMPL family transporter</fullName>
    </submittedName>
</protein>
<evidence type="ECO:0000256" key="4">
    <source>
        <dbReference type="ARBA" id="ARBA00022989"/>
    </source>
</evidence>
<proteinExistence type="predicted"/>
<evidence type="ECO:0000313" key="9">
    <source>
        <dbReference type="EMBL" id="NEW55451.1"/>
    </source>
</evidence>
<feature type="transmembrane region" description="Helical" evidence="7">
    <location>
        <begin position="219"/>
        <end position="244"/>
    </location>
</feature>
<accession>A0ABX0CFW7</accession>
<dbReference type="EMBL" id="JAAGUX010000008">
    <property type="protein sequence ID" value="NEW55451.1"/>
    <property type="molecule type" value="Genomic_DNA"/>
</dbReference>
<comment type="caution">
    <text evidence="9">The sequence shown here is derived from an EMBL/GenBank/DDBJ whole genome shotgun (WGS) entry which is preliminary data.</text>
</comment>
<reference evidence="9 10" key="1">
    <citation type="submission" date="2020-01" db="EMBL/GenBank/DDBJ databases">
        <title>Genetics and antimicrobial susceptibilities of Nocardia species isolated from the soil; a comparison with species isolated from humans.</title>
        <authorList>
            <person name="Carrasco G."/>
            <person name="Monzon S."/>
            <person name="Sansegundo M."/>
            <person name="Garcia E."/>
            <person name="Garrido N."/>
            <person name="Medina M.J."/>
            <person name="Villalon P."/>
            <person name="Ramirez-Arocha A.C."/>
            <person name="Jimenez P."/>
            <person name="Cuesta I."/>
            <person name="Valdezate S."/>
        </authorList>
    </citation>
    <scope>NUCLEOTIDE SEQUENCE [LARGE SCALE GENOMIC DNA]</scope>
    <source>
        <strain evidence="9 10">CNM20110649</strain>
    </source>
</reference>
<evidence type="ECO:0000256" key="7">
    <source>
        <dbReference type="SAM" id="Phobius"/>
    </source>
</evidence>
<dbReference type="InterPro" id="IPR004869">
    <property type="entry name" value="MMPL_dom"/>
</dbReference>
<evidence type="ECO:0000256" key="5">
    <source>
        <dbReference type="ARBA" id="ARBA00023136"/>
    </source>
</evidence>
<feature type="non-terminal residue" evidence="9">
    <location>
        <position position="1"/>
    </location>
</feature>
<dbReference type="InterPro" id="IPR050545">
    <property type="entry name" value="Mycobact_MmpL"/>
</dbReference>
<keyword evidence="2" id="KW-1003">Cell membrane</keyword>
<feature type="transmembrane region" description="Helical" evidence="7">
    <location>
        <begin position="192"/>
        <end position="213"/>
    </location>
</feature>
<organism evidence="9 10">
    <name type="scientific">Nocardia cyriacigeorgica</name>
    <dbReference type="NCBI Taxonomy" id="135487"/>
    <lineage>
        <taxon>Bacteria</taxon>
        <taxon>Bacillati</taxon>
        <taxon>Actinomycetota</taxon>
        <taxon>Actinomycetes</taxon>
        <taxon>Mycobacteriales</taxon>
        <taxon>Nocardiaceae</taxon>
        <taxon>Nocardia</taxon>
    </lineage>
</organism>
<feature type="transmembrane region" description="Helical" evidence="7">
    <location>
        <begin position="165"/>
        <end position="185"/>
    </location>
</feature>
<name>A0ABX0CFW7_9NOCA</name>
<feature type="region of interest" description="Disordered" evidence="6">
    <location>
        <begin position="1"/>
        <end position="23"/>
    </location>
</feature>
<keyword evidence="3 7" id="KW-0812">Transmembrane</keyword>
<keyword evidence="4 7" id="KW-1133">Transmembrane helix</keyword>
<comment type="subcellular location">
    <subcellularLocation>
        <location evidence="1">Cell membrane</location>
        <topology evidence="1">Multi-pass membrane protein</topology>
    </subcellularLocation>
</comment>
<sequence>SPMFCPNHEVGTGPSSASRTARSTALLVSTPETIISASASATQPTSSTAHKAYDSVSQSFGPGFSGPLMVVTDLSQATSPDAAQTLMGRMQQEPGVAAVQPAGSGNGIMLIQVIPKTGPDDPATKDLVNRLRDDRDRIESGTGATYLVGGTTAANIDTSDRLADALPVFLAVVVGLALVLLTIAFRTVLVPLSSIAGFILSVFAACATVDNPIVKPLAFTLAVGVLLDALIVRLTPIPAFMALIGNRIWYHPRWFDRSVPDLDVEGAELEHRFATTAETDVVDSAAHGSDQVSR</sequence>
<feature type="domain" description="Membrane transport protein MMPL" evidence="8">
    <location>
        <begin position="44"/>
        <end position="209"/>
    </location>
</feature>
<dbReference type="SUPFAM" id="SSF82866">
    <property type="entry name" value="Multidrug efflux transporter AcrB transmembrane domain"/>
    <property type="match status" value="2"/>
</dbReference>
<evidence type="ECO:0000313" key="10">
    <source>
        <dbReference type="Proteomes" id="UP000470876"/>
    </source>
</evidence>
<dbReference type="PANTHER" id="PTHR33406">
    <property type="entry name" value="MEMBRANE PROTEIN MJ1562-RELATED"/>
    <property type="match status" value="1"/>
</dbReference>
<dbReference type="PANTHER" id="PTHR33406:SF13">
    <property type="entry name" value="MEMBRANE PROTEIN YDFJ"/>
    <property type="match status" value="1"/>
</dbReference>
<keyword evidence="5 7" id="KW-0472">Membrane</keyword>
<evidence type="ECO:0000256" key="2">
    <source>
        <dbReference type="ARBA" id="ARBA00022475"/>
    </source>
</evidence>
<dbReference type="Proteomes" id="UP000470876">
    <property type="component" value="Unassembled WGS sequence"/>
</dbReference>
<evidence type="ECO:0000256" key="1">
    <source>
        <dbReference type="ARBA" id="ARBA00004651"/>
    </source>
</evidence>
<gene>
    <name evidence="9" type="ORF">GV794_07270</name>
</gene>
<evidence type="ECO:0000259" key="8">
    <source>
        <dbReference type="Pfam" id="PF03176"/>
    </source>
</evidence>
<evidence type="ECO:0000256" key="3">
    <source>
        <dbReference type="ARBA" id="ARBA00022692"/>
    </source>
</evidence>
<keyword evidence="10" id="KW-1185">Reference proteome</keyword>
<dbReference type="Pfam" id="PF03176">
    <property type="entry name" value="MMPL"/>
    <property type="match status" value="1"/>
</dbReference>
<evidence type="ECO:0000256" key="6">
    <source>
        <dbReference type="SAM" id="MobiDB-lite"/>
    </source>
</evidence>